<dbReference type="OrthoDB" id="138611at2"/>
<dbReference type="STRING" id="765420.OSCT_1750"/>
<gene>
    <name evidence="10" type="ORF">OSCT_1750</name>
</gene>
<dbReference type="InterPro" id="IPR050297">
    <property type="entry name" value="LipidA_mod_glycosyltrf_83"/>
</dbReference>
<protein>
    <submittedName>
        <fullName evidence="10">Glycosyltransferase</fullName>
    </submittedName>
</protein>
<feature type="transmembrane region" description="Helical" evidence="8">
    <location>
        <begin position="322"/>
        <end position="340"/>
    </location>
</feature>
<evidence type="ECO:0000256" key="8">
    <source>
        <dbReference type="SAM" id="Phobius"/>
    </source>
</evidence>
<dbReference type="AlphaFoldDB" id="E1IEJ9"/>
<accession>E1IEJ9</accession>
<evidence type="ECO:0000256" key="6">
    <source>
        <dbReference type="ARBA" id="ARBA00022989"/>
    </source>
</evidence>
<dbReference type="eggNOG" id="COG1807">
    <property type="taxonomic scope" value="Bacteria"/>
</dbReference>
<keyword evidence="3" id="KW-0328">Glycosyltransferase</keyword>
<dbReference type="HOGENOM" id="CLU_423821_0_0_0"/>
<evidence type="ECO:0000256" key="7">
    <source>
        <dbReference type="ARBA" id="ARBA00023136"/>
    </source>
</evidence>
<evidence type="ECO:0000256" key="3">
    <source>
        <dbReference type="ARBA" id="ARBA00022676"/>
    </source>
</evidence>
<organism evidence="10 11">
    <name type="scientific">Oscillochloris trichoides DG-6</name>
    <dbReference type="NCBI Taxonomy" id="765420"/>
    <lineage>
        <taxon>Bacteria</taxon>
        <taxon>Bacillati</taxon>
        <taxon>Chloroflexota</taxon>
        <taxon>Chloroflexia</taxon>
        <taxon>Chloroflexales</taxon>
        <taxon>Chloroflexineae</taxon>
        <taxon>Oscillochloridaceae</taxon>
        <taxon>Oscillochloris</taxon>
    </lineage>
</organism>
<comment type="subcellular location">
    <subcellularLocation>
        <location evidence="1">Cell membrane</location>
        <topology evidence="1">Multi-pass membrane protein</topology>
    </subcellularLocation>
</comment>
<keyword evidence="7 8" id="KW-0472">Membrane</keyword>
<dbReference type="GO" id="GO:0009103">
    <property type="term" value="P:lipopolysaccharide biosynthetic process"/>
    <property type="evidence" value="ECO:0007669"/>
    <property type="project" value="UniProtKB-ARBA"/>
</dbReference>
<evidence type="ECO:0000256" key="1">
    <source>
        <dbReference type="ARBA" id="ARBA00004651"/>
    </source>
</evidence>
<dbReference type="Pfam" id="PF13231">
    <property type="entry name" value="PMT_2"/>
    <property type="match status" value="1"/>
</dbReference>
<reference evidence="10 11" key="1">
    <citation type="journal article" date="2011" name="J. Bacteriol.">
        <title>Draft genome sequence of the anoxygenic filamentous phototrophic bacterium Oscillochloris trichoides subsp. DG-6.</title>
        <authorList>
            <person name="Kuznetsov B.B."/>
            <person name="Ivanovsky R.N."/>
            <person name="Keppen O.I."/>
            <person name="Sukhacheva M.V."/>
            <person name="Bumazhkin B.K."/>
            <person name="Patutina E.O."/>
            <person name="Beletsky A.V."/>
            <person name="Mardanov A.V."/>
            <person name="Baslerov R.V."/>
            <person name="Panteleeva A.N."/>
            <person name="Kolganova T.V."/>
            <person name="Ravin N.V."/>
            <person name="Skryabin K.G."/>
        </authorList>
    </citation>
    <scope>NUCLEOTIDE SEQUENCE [LARGE SCALE GENOMIC DNA]</scope>
    <source>
        <strain evidence="10 11">DG-6</strain>
    </source>
</reference>
<feature type="transmembrane region" description="Helical" evidence="8">
    <location>
        <begin position="232"/>
        <end position="253"/>
    </location>
</feature>
<evidence type="ECO:0000259" key="9">
    <source>
        <dbReference type="Pfam" id="PF13231"/>
    </source>
</evidence>
<feature type="transmembrane region" description="Helical" evidence="8">
    <location>
        <begin position="352"/>
        <end position="374"/>
    </location>
</feature>
<dbReference type="GO" id="GO:0016763">
    <property type="term" value="F:pentosyltransferase activity"/>
    <property type="evidence" value="ECO:0007669"/>
    <property type="project" value="TreeGrafter"/>
</dbReference>
<dbReference type="PANTHER" id="PTHR33908">
    <property type="entry name" value="MANNOSYLTRANSFERASE YKCB-RELATED"/>
    <property type="match status" value="1"/>
</dbReference>
<feature type="domain" description="Glycosyltransferase RgtA/B/C/D-like" evidence="9">
    <location>
        <begin position="99"/>
        <end position="220"/>
    </location>
</feature>
<feature type="transmembrane region" description="Helical" evidence="8">
    <location>
        <begin position="94"/>
        <end position="115"/>
    </location>
</feature>
<dbReference type="PANTHER" id="PTHR33908:SF11">
    <property type="entry name" value="MEMBRANE PROTEIN"/>
    <property type="match status" value="1"/>
</dbReference>
<evidence type="ECO:0000256" key="4">
    <source>
        <dbReference type="ARBA" id="ARBA00022679"/>
    </source>
</evidence>
<keyword evidence="6 8" id="KW-1133">Transmembrane helix</keyword>
<sequence length="663" mass="73148">MQRLRTQVALVFLVALLPRVIGLADFLTADEVHHWITRTERFSAAISVGRWADTILTGHPGVTLMWLASLGLHLERTALAWGWIVAPDRLGHLAWLRSGPVVAHAVLISVGFLLLQRLMPRHALLAALFWALSPFLIAQGRLIHLDALLTDFSTLSLLSMMLACRQPHQRHWLPLSAIFCGLALLTKGPALIMLPSIGLSMALLARPLPPTWTWRSGMIWAWRSIMWAIPRYLIWLGLALLVVWALWPALWVVPDQALGRYFNEIIGNGGRPNGDGQFFLGRSDADPGLRFYPLVAAYRSTPVELLGLLLIPFILWRERGNLAWRTGLVLGGFVLCWFLIMTSGPKKFDRYVLPAWPVLLILAAWGLNHAIAWARQWHVALGWLTPAVLAIQAATLVSYHPYYLSYYNPLLGGGRVAQDIFLIGWGEGMDRVGAWLSAQSDIHDGQVLSALPQTLQPFLPVPVQAVEALERANANYAVVYRESIQRGANPAVYAQIQATHPLTTITIHGIDYAWIYQLPKAYTTPRPAQFGPSLHLRGYSLSHAAQQLLVTPSWDVVGPTDSDLLLFLHLYDQTGMRVAGVDVAPGGALFPQTSTWRVGQQIAVPIPLALPADLPAGTYTLTMGLYDPRSGTRLPLSVGEAANPALAGADALWVGEIELRNES</sequence>
<evidence type="ECO:0000313" key="10">
    <source>
        <dbReference type="EMBL" id="EFO80391.1"/>
    </source>
</evidence>
<evidence type="ECO:0000313" key="11">
    <source>
        <dbReference type="Proteomes" id="UP000054010"/>
    </source>
</evidence>
<dbReference type="EMBL" id="ADVR01000053">
    <property type="protein sequence ID" value="EFO80391.1"/>
    <property type="molecule type" value="Genomic_DNA"/>
</dbReference>
<feature type="transmembrane region" description="Helical" evidence="8">
    <location>
        <begin position="176"/>
        <end position="205"/>
    </location>
</feature>
<dbReference type="InterPro" id="IPR038731">
    <property type="entry name" value="RgtA/B/C-like"/>
</dbReference>
<feature type="transmembrane region" description="Helical" evidence="8">
    <location>
        <begin position="122"/>
        <end position="141"/>
    </location>
</feature>
<keyword evidence="4" id="KW-0808">Transferase</keyword>
<feature type="transmembrane region" description="Helical" evidence="8">
    <location>
        <begin position="296"/>
        <end position="316"/>
    </location>
</feature>
<keyword evidence="2" id="KW-1003">Cell membrane</keyword>
<proteinExistence type="predicted"/>
<evidence type="ECO:0000256" key="5">
    <source>
        <dbReference type="ARBA" id="ARBA00022692"/>
    </source>
</evidence>
<keyword evidence="11" id="KW-1185">Reference proteome</keyword>
<dbReference type="Proteomes" id="UP000054010">
    <property type="component" value="Unassembled WGS sequence"/>
</dbReference>
<name>E1IEJ9_9CHLR</name>
<keyword evidence="5 8" id="KW-0812">Transmembrane</keyword>
<dbReference type="GO" id="GO:0005886">
    <property type="term" value="C:plasma membrane"/>
    <property type="evidence" value="ECO:0007669"/>
    <property type="project" value="UniProtKB-SubCell"/>
</dbReference>
<evidence type="ECO:0000256" key="2">
    <source>
        <dbReference type="ARBA" id="ARBA00022475"/>
    </source>
</evidence>
<feature type="transmembrane region" description="Helical" evidence="8">
    <location>
        <begin position="380"/>
        <end position="399"/>
    </location>
</feature>
<comment type="caution">
    <text evidence="10">The sequence shown here is derived from an EMBL/GenBank/DDBJ whole genome shotgun (WGS) entry which is preliminary data.</text>
</comment>